<feature type="region of interest" description="Disordered" evidence="1">
    <location>
        <begin position="29"/>
        <end position="73"/>
    </location>
</feature>
<dbReference type="AlphaFoldDB" id="A0A315VI89"/>
<evidence type="ECO:0000256" key="1">
    <source>
        <dbReference type="SAM" id="MobiDB-lite"/>
    </source>
</evidence>
<organism evidence="2 3">
    <name type="scientific">Gambusia affinis</name>
    <name type="common">Western mosquitofish</name>
    <name type="synonym">Heterandria affinis</name>
    <dbReference type="NCBI Taxonomy" id="33528"/>
    <lineage>
        <taxon>Eukaryota</taxon>
        <taxon>Metazoa</taxon>
        <taxon>Chordata</taxon>
        <taxon>Craniata</taxon>
        <taxon>Vertebrata</taxon>
        <taxon>Euteleostomi</taxon>
        <taxon>Actinopterygii</taxon>
        <taxon>Neopterygii</taxon>
        <taxon>Teleostei</taxon>
        <taxon>Neoteleostei</taxon>
        <taxon>Acanthomorphata</taxon>
        <taxon>Ovalentaria</taxon>
        <taxon>Atherinomorphae</taxon>
        <taxon>Cyprinodontiformes</taxon>
        <taxon>Poeciliidae</taxon>
        <taxon>Poeciliinae</taxon>
        <taxon>Gambusia</taxon>
    </lineage>
</organism>
<proteinExistence type="predicted"/>
<evidence type="ECO:0000313" key="2">
    <source>
        <dbReference type="EMBL" id="PWA23190.1"/>
    </source>
</evidence>
<comment type="caution">
    <text evidence="2">The sequence shown here is derived from an EMBL/GenBank/DDBJ whole genome shotgun (WGS) entry which is preliminary data.</text>
</comment>
<dbReference type="EMBL" id="NHOQ01001678">
    <property type="protein sequence ID" value="PWA23190.1"/>
    <property type="molecule type" value="Genomic_DNA"/>
</dbReference>
<evidence type="ECO:0000313" key="3">
    <source>
        <dbReference type="Proteomes" id="UP000250572"/>
    </source>
</evidence>
<keyword evidence="3" id="KW-1185">Reference proteome</keyword>
<reference evidence="2 3" key="1">
    <citation type="journal article" date="2018" name="G3 (Bethesda)">
        <title>A High-Quality Reference Genome for the Invasive Mosquitofish Gambusia affinis Using a Chicago Library.</title>
        <authorList>
            <person name="Hoffberg S.L."/>
            <person name="Troendle N.J."/>
            <person name="Glenn T.C."/>
            <person name="Mahmud O."/>
            <person name="Louha S."/>
            <person name="Chalopin D."/>
            <person name="Bennetzen J.L."/>
            <person name="Mauricio R."/>
        </authorList>
    </citation>
    <scope>NUCLEOTIDE SEQUENCE [LARGE SCALE GENOMIC DNA]</scope>
    <source>
        <strain evidence="2">NE01/NJP1002.9</strain>
        <tissue evidence="2">Muscle</tissue>
    </source>
</reference>
<dbReference type="Proteomes" id="UP000250572">
    <property type="component" value="Unassembled WGS sequence"/>
</dbReference>
<gene>
    <name evidence="2" type="ORF">CCH79_00002503</name>
</gene>
<name>A0A315VI89_GAMAF</name>
<sequence length="73" mass="8375">MTFCWFLLPEDRRQPGLDFNVSIELLLTGRGRGEDRRQTSAKSENRTRDRRVEDRGPPDVGRAVPYATTARPS</sequence>
<protein>
    <submittedName>
        <fullName evidence="2">Uncharacterized protein</fullName>
    </submittedName>
</protein>
<accession>A0A315VI89</accession>
<feature type="compositionally biased region" description="Basic and acidic residues" evidence="1">
    <location>
        <begin position="31"/>
        <end position="57"/>
    </location>
</feature>